<dbReference type="AlphaFoldDB" id="A0A934JUC6"/>
<dbReference type="EMBL" id="JAEKNS010000003">
    <property type="protein sequence ID" value="MBJ7593264.1"/>
    <property type="molecule type" value="Genomic_DNA"/>
</dbReference>
<dbReference type="InterPro" id="IPR000182">
    <property type="entry name" value="GNAT_dom"/>
</dbReference>
<dbReference type="Gene3D" id="3.40.630.30">
    <property type="match status" value="1"/>
</dbReference>
<dbReference type="InterPro" id="IPR051531">
    <property type="entry name" value="N-acetyltransferase"/>
</dbReference>
<sequence>MTLRQRAGQQVLEAERTIMRELNASDADGLQEVIGDPHVMGNQARTIEQTRGWIRYHMPGYTEHGFALWAVIAKDRGELIGDCGILYRTIAGGGEFGLGYHLRRDCWGCGIATEAAQAVCDTVGTATRVTSGRCHAAHQHSIT</sequence>
<dbReference type="GO" id="GO:0016747">
    <property type="term" value="F:acyltransferase activity, transferring groups other than amino-acyl groups"/>
    <property type="evidence" value="ECO:0007669"/>
    <property type="project" value="InterPro"/>
</dbReference>
<proteinExistence type="predicted"/>
<dbReference type="SUPFAM" id="SSF55729">
    <property type="entry name" value="Acyl-CoA N-acyltransferases (Nat)"/>
    <property type="match status" value="1"/>
</dbReference>
<dbReference type="InterPro" id="IPR016181">
    <property type="entry name" value="Acyl_CoA_acyltransferase"/>
</dbReference>
<dbReference type="Proteomes" id="UP000606991">
    <property type="component" value="Unassembled WGS sequence"/>
</dbReference>
<accession>A0A934JUC6</accession>
<dbReference type="PANTHER" id="PTHR43792:SF1">
    <property type="entry name" value="N-ACETYLTRANSFERASE DOMAIN-CONTAINING PROTEIN"/>
    <property type="match status" value="1"/>
</dbReference>
<reference evidence="2 3" key="1">
    <citation type="submission" date="2020-10" db="EMBL/GenBank/DDBJ databases">
        <title>Ca. Dormibacterota MAGs.</title>
        <authorList>
            <person name="Montgomery K."/>
        </authorList>
    </citation>
    <scope>NUCLEOTIDE SEQUENCE [LARGE SCALE GENOMIC DNA]</scope>
    <source>
        <strain evidence="2">SC8812_S17_18</strain>
    </source>
</reference>
<name>A0A934JUC6_9BACT</name>
<evidence type="ECO:0000259" key="1">
    <source>
        <dbReference type="Pfam" id="PF13302"/>
    </source>
</evidence>
<feature type="domain" description="N-acetyltransferase" evidence="1">
    <location>
        <begin position="16"/>
        <end position="141"/>
    </location>
</feature>
<organism evidence="2 3">
    <name type="scientific">Candidatus Aeolococcus gillhamiae</name>
    <dbReference type="NCBI Taxonomy" id="3127015"/>
    <lineage>
        <taxon>Bacteria</taxon>
        <taxon>Bacillati</taxon>
        <taxon>Candidatus Dormiibacterota</taxon>
        <taxon>Candidatus Dormibacteria</taxon>
        <taxon>Candidatus Aeolococcales</taxon>
        <taxon>Candidatus Aeolococcaceae</taxon>
        <taxon>Candidatus Aeolococcus</taxon>
    </lineage>
</organism>
<evidence type="ECO:0000313" key="3">
    <source>
        <dbReference type="Proteomes" id="UP000606991"/>
    </source>
</evidence>
<dbReference type="PANTHER" id="PTHR43792">
    <property type="entry name" value="GNAT FAMILY, PUTATIVE (AFU_ORTHOLOGUE AFUA_3G00765)-RELATED-RELATED"/>
    <property type="match status" value="1"/>
</dbReference>
<gene>
    <name evidence="2" type="ORF">JF886_00140</name>
</gene>
<dbReference type="RefSeq" id="WP_337308378.1">
    <property type="nucleotide sequence ID" value="NZ_JAEKNS010000003.1"/>
</dbReference>
<evidence type="ECO:0000313" key="2">
    <source>
        <dbReference type="EMBL" id="MBJ7593264.1"/>
    </source>
</evidence>
<comment type="caution">
    <text evidence="2">The sequence shown here is derived from an EMBL/GenBank/DDBJ whole genome shotgun (WGS) entry which is preliminary data.</text>
</comment>
<dbReference type="Pfam" id="PF13302">
    <property type="entry name" value="Acetyltransf_3"/>
    <property type="match status" value="1"/>
</dbReference>
<protein>
    <submittedName>
        <fullName evidence="2">GNAT family N-acetyltransferase</fullName>
    </submittedName>
</protein>